<feature type="compositionally biased region" description="Gly residues" evidence="10">
    <location>
        <begin position="534"/>
        <end position="547"/>
    </location>
</feature>
<dbReference type="InterPro" id="IPR027410">
    <property type="entry name" value="TCP-1-like_intermed_sf"/>
</dbReference>
<dbReference type="CDD" id="cd03344">
    <property type="entry name" value="GroEL"/>
    <property type="match status" value="1"/>
</dbReference>
<reference evidence="11 12" key="1">
    <citation type="submission" date="2021-05" db="EMBL/GenBank/DDBJ databases">
        <title>Roseococcus sp. XZZS9, whole genome shotgun sequencing project.</title>
        <authorList>
            <person name="Zhao G."/>
            <person name="Shen L."/>
        </authorList>
    </citation>
    <scope>NUCLEOTIDE SEQUENCE [LARGE SCALE GENOMIC DNA]</scope>
    <source>
        <strain evidence="11 12">XZZS9</strain>
    </source>
</reference>
<evidence type="ECO:0000256" key="6">
    <source>
        <dbReference type="HAMAP-Rule" id="MF_00600"/>
    </source>
</evidence>
<name>A0ABS5Q8U7_9PROT</name>
<dbReference type="PRINTS" id="PR00298">
    <property type="entry name" value="CHAPERONIN60"/>
</dbReference>
<dbReference type="EMBL" id="JAHCDA010000001">
    <property type="protein sequence ID" value="MBS7809828.1"/>
    <property type="molecule type" value="Genomic_DNA"/>
</dbReference>
<evidence type="ECO:0000256" key="3">
    <source>
        <dbReference type="ARBA" id="ARBA00022840"/>
    </source>
</evidence>
<dbReference type="RefSeq" id="WP_213668491.1">
    <property type="nucleotide sequence ID" value="NZ_JAHCDA010000001.1"/>
</dbReference>
<dbReference type="EC" id="5.6.1.7" evidence="6"/>
<feature type="binding site" evidence="6">
    <location>
        <position position="496"/>
    </location>
    <ligand>
        <name>ATP</name>
        <dbReference type="ChEBI" id="CHEBI:30616"/>
    </ligand>
</feature>
<keyword evidence="12" id="KW-1185">Reference proteome</keyword>
<evidence type="ECO:0000256" key="2">
    <source>
        <dbReference type="ARBA" id="ARBA00022741"/>
    </source>
</evidence>
<evidence type="ECO:0000256" key="7">
    <source>
        <dbReference type="RuleBase" id="RU000418"/>
    </source>
</evidence>
<feature type="binding site" evidence="6">
    <location>
        <begin position="87"/>
        <end position="91"/>
    </location>
    <ligand>
        <name>ATP</name>
        <dbReference type="ChEBI" id="CHEBI:30616"/>
    </ligand>
</feature>
<comment type="caution">
    <text evidence="11">The sequence shown here is derived from an EMBL/GenBank/DDBJ whole genome shotgun (WGS) entry which is preliminary data.</text>
</comment>
<dbReference type="InterPro" id="IPR018370">
    <property type="entry name" value="Chaperonin_Cpn60_CS"/>
</dbReference>
<dbReference type="SUPFAM" id="SSF54849">
    <property type="entry name" value="GroEL-intermediate domain like"/>
    <property type="match status" value="1"/>
</dbReference>
<dbReference type="NCBIfam" id="TIGR02348">
    <property type="entry name" value="GroEL"/>
    <property type="match status" value="1"/>
</dbReference>
<dbReference type="Gene3D" id="3.30.260.10">
    <property type="entry name" value="TCP-1-like chaperonin intermediate domain"/>
    <property type="match status" value="1"/>
</dbReference>
<evidence type="ECO:0000256" key="5">
    <source>
        <dbReference type="ARBA" id="ARBA00023235"/>
    </source>
</evidence>
<proteinExistence type="inferred from homology"/>
<comment type="subcellular location">
    <subcellularLocation>
        <location evidence="6">Cytoplasm</location>
    </subcellularLocation>
</comment>
<evidence type="ECO:0000313" key="12">
    <source>
        <dbReference type="Proteomes" id="UP000766336"/>
    </source>
</evidence>
<dbReference type="NCBIfam" id="NF009489">
    <property type="entry name" value="PRK12851.1"/>
    <property type="match status" value="1"/>
</dbReference>
<evidence type="ECO:0000313" key="11">
    <source>
        <dbReference type="EMBL" id="MBS7809828.1"/>
    </source>
</evidence>
<dbReference type="PROSITE" id="PS00296">
    <property type="entry name" value="CHAPERONINS_CPN60"/>
    <property type="match status" value="1"/>
</dbReference>
<dbReference type="Gene3D" id="1.10.560.10">
    <property type="entry name" value="GroEL-like equatorial domain"/>
    <property type="match status" value="1"/>
</dbReference>
<comment type="subunit">
    <text evidence="6 8">Forms a cylinder of 14 subunits composed of two heptameric rings stacked back-to-back. Interacts with the co-chaperonin GroES.</text>
</comment>
<keyword evidence="3 6" id="KW-0067">ATP-binding</keyword>
<evidence type="ECO:0000256" key="1">
    <source>
        <dbReference type="ARBA" id="ARBA00006607"/>
    </source>
</evidence>
<dbReference type="NCBIfam" id="NF000592">
    <property type="entry name" value="PRK00013.1"/>
    <property type="match status" value="1"/>
</dbReference>
<keyword evidence="4 6" id="KW-0143">Chaperone</keyword>
<feature type="binding site" evidence="6">
    <location>
        <begin position="30"/>
        <end position="33"/>
    </location>
    <ligand>
        <name>ATP</name>
        <dbReference type="ChEBI" id="CHEBI:30616"/>
    </ligand>
</feature>
<comment type="similarity">
    <text evidence="1 6 7">Belongs to the chaperonin (HSP60) family.</text>
</comment>
<dbReference type="SUPFAM" id="SSF52029">
    <property type="entry name" value="GroEL apical domain-like"/>
    <property type="match status" value="1"/>
</dbReference>
<feature type="binding site" evidence="6">
    <location>
        <position position="51"/>
    </location>
    <ligand>
        <name>ATP</name>
        <dbReference type="ChEBI" id="CHEBI:30616"/>
    </ligand>
</feature>
<dbReference type="Gene3D" id="3.50.7.10">
    <property type="entry name" value="GroEL"/>
    <property type="match status" value="1"/>
</dbReference>
<comment type="caution">
    <text evidence="6">Lacks conserved residue(s) required for the propagation of feature annotation.</text>
</comment>
<gene>
    <name evidence="6 11" type="primary">groL</name>
    <name evidence="6" type="synonym">groEL</name>
    <name evidence="11" type="ORF">KHU32_02690</name>
</gene>
<keyword evidence="5 6" id="KW-0413">Isomerase</keyword>
<dbReference type="Pfam" id="PF00118">
    <property type="entry name" value="Cpn60_TCP1"/>
    <property type="match status" value="1"/>
</dbReference>
<protein>
    <recommendedName>
        <fullName evidence="6">Chaperonin GroEL</fullName>
        <ecNumber evidence="6">5.6.1.7</ecNumber>
    </recommendedName>
    <alternativeName>
        <fullName evidence="6">60 kDa chaperonin</fullName>
    </alternativeName>
    <alternativeName>
        <fullName evidence="6">Chaperonin-60</fullName>
        <shortName evidence="6">Cpn60</shortName>
    </alternativeName>
</protein>
<keyword evidence="6" id="KW-0963">Cytoplasm</keyword>
<dbReference type="InterPro" id="IPR002423">
    <property type="entry name" value="Cpn60/GroEL/TCP-1"/>
</dbReference>
<sequence>MAAKDVKFGASARERMIRGVDILADAVKVTLGPKGRNVVIDKSFGAPRITKDGVTVAKEIELSDKFENMGAQMVREVASKTNDTAGDGTTTATVLAQAIVREGAKAVAAGMNPMDLKRGIDKAVAVVVAELEAKTKKITTSAEVAQVGTLSANGETEIGEMIASAMERVGNEGVITVEEAKSIQTELDVVEGMQFDRGYVSPYFITNAEKMIAEMDQPYILIFEKKLSQLQPMLPLLEAVVQSGRPLVIIAEDVEGEALATLVVNKLRGGLKIAAVKAPGFGDRRKAMLEDIAILTGGQLISEDLGIKLETVTLQMLGKAKTIRIEKENTTIVDGAGEKSEIEGRCEQIKAQIEETSSDYDREKLQERLAKLAGGVAVIRVGGSTEVEVKERKDRVDDALHATRAAVQEGIVPGGGTALLRASTNLGGLKGLNSDEQVGIEIVRKAIQAPVKQIAQNAGKDGAVIAGEVLRSNDWVFGYDAQLDEYKDLVAAGIIDPTKVVRTALQDAASVASLLITTEAMVAEKPAKSAAPAGGPGGMGGMGDMDF</sequence>
<dbReference type="NCBIfam" id="NF009487">
    <property type="entry name" value="PRK12849.1"/>
    <property type="match status" value="1"/>
</dbReference>
<dbReference type="InterPro" id="IPR027409">
    <property type="entry name" value="GroEL-like_apical_dom_sf"/>
</dbReference>
<comment type="function">
    <text evidence="6 8">Together with its co-chaperonin GroES, plays an essential role in assisting protein folding. The GroEL-GroES system forms a nano-cage that allows encapsulation of the non-native substrate proteins and provides a physical environment optimized to promote and accelerate protein folding.</text>
</comment>
<keyword evidence="2 6" id="KW-0547">Nucleotide-binding</keyword>
<dbReference type="HAMAP" id="MF_00600">
    <property type="entry name" value="CH60"/>
    <property type="match status" value="1"/>
</dbReference>
<evidence type="ECO:0000256" key="9">
    <source>
        <dbReference type="SAM" id="Coils"/>
    </source>
</evidence>
<dbReference type="PANTHER" id="PTHR45633">
    <property type="entry name" value="60 KDA HEAT SHOCK PROTEIN, MITOCHONDRIAL"/>
    <property type="match status" value="1"/>
</dbReference>
<dbReference type="NCBIfam" id="NF009488">
    <property type="entry name" value="PRK12850.1"/>
    <property type="match status" value="1"/>
</dbReference>
<dbReference type="Proteomes" id="UP000766336">
    <property type="component" value="Unassembled WGS sequence"/>
</dbReference>
<feature type="region of interest" description="Disordered" evidence="10">
    <location>
        <begin position="527"/>
        <end position="547"/>
    </location>
</feature>
<keyword evidence="9" id="KW-0175">Coiled coil</keyword>
<dbReference type="InterPro" id="IPR027413">
    <property type="entry name" value="GROEL-like_equatorial_sf"/>
</dbReference>
<feature type="coiled-coil region" evidence="9">
    <location>
        <begin position="339"/>
        <end position="366"/>
    </location>
</feature>
<organism evidence="11 12">
    <name type="scientific">Roseococcus pinisoli</name>
    <dbReference type="NCBI Taxonomy" id="2835040"/>
    <lineage>
        <taxon>Bacteria</taxon>
        <taxon>Pseudomonadati</taxon>
        <taxon>Pseudomonadota</taxon>
        <taxon>Alphaproteobacteria</taxon>
        <taxon>Acetobacterales</taxon>
        <taxon>Roseomonadaceae</taxon>
        <taxon>Roseococcus</taxon>
    </lineage>
</organism>
<accession>A0ABS5Q8U7</accession>
<evidence type="ECO:0000256" key="10">
    <source>
        <dbReference type="SAM" id="MobiDB-lite"/>
    </source>
</evidence>
<evidence type="ECO:0000256" key="4">
    <source>
        <dbReference type="ARBA" id="ARBA00023186"/>
    </source>
</evidence>
<feature type="binding site" evidence="6">
    <location>
        <position position="415"/>
    </location>
    <ligand>
        <name>ATP</name>
        <dbReference type="ChEBI" id="CHEBI:30616"/>
    </ligand>
</feature>
<evidence type="ECO:0000256" key="8">
    <source>
        <dbReference type="RuleBase" id="RU000419"/>
    </source>
</evidence>
<dbReference type="SUPFAM" id="SSF48592">
    <property type="entry name" value="GroEL equatorial domain-like"/>
    <property type="match status" value="1"/>
</dbReference>
<dbReference type="InterPro" id="IPR001844">
    <property type="entry name" value="Cpn60/GroEL"/>
</dbReference>